<dbReference type="EMBL" id="AVGG01000005">
    <property type="protein sequence ID" value="ESU28760.1"/>
    <property type="molecule type" value="Genomic_DNA"/>
</dbReference>
<keyword evidence="2" id="KW-1185">Reference proteome</keyword>
<protein>
    <submittedName>
        <fullName evidence="1">Uncharacterized protein</fullName>
    </submittedName>
</protein>
<comment type="caution">
    <text evidence="1">The sequence shown here is derived from an EMBL/GenBank/DDBJ whole genome shotgun (WGS) entry which is preliminary data.</text>
</comment>
<sequence length="58" mass="6648">MAPDVWVMLGSCLAQKLFQKKKEKKRKPSGQVEGFRKASFSDKILPDRVEILAETRRA</sequence>
<evidence type="ECO:0000313" key="2">
    <source>
        <dbReference type="Proteomes" id="UP000018004"/>
    </source>
</evidence>
<reference evidence="1 2" key="1">
    <citation type="submission" date="2013-08" db="EMBL/GenBank/DDBJ databases">
        <title>Flavobacterium limnosediminis JC2902 genome sequencing.</title>
        <authorList>
            <person name="Lee K."/>
            <person name="Yi H."/>
            <person name="Park S."/>
            <person name="Chun J."/>
        </authorList>
    </citation>
    <scope>NUCLEOTIDE SEQUENCE [LARGE SCALE GENOMIC DNA]</scope>
    <source>
        <strain evidence="1 2">JC2902</strain>
    </source>
</reference>
<name>V6SWI0_9FLAO</name>
<dbReference type="Proteomes" id="UP000018004">
    <property type="component" value="Unassembled WGS sequence"/>
</dbReference>
<dbReference type="AlphaFoldDB" id="V6SWI0"/>
<proteinExistence type="predicted"/>
<gene>
    <name evidence="1" type="ORF">FLJC2902T_13550</name>
</gene>
<accession>V6SWI0</accession>
<evidence type="ECO:0000313" key="1">
    <source>
        <dbReference type="EMBL" id="ESU28760.1"/>
    </source>
</evidence>
<dbReference type="STRING" id="1341181.FLJC2902T_13550"/>
<organism evidence="1 2">
    <name type="scientific">Flavobacterium limnosediminis JC2902</name>
    <dbReference type="NCBI Taxonomy" id="1341181"/>
    <lineage>
        <taxon>Bacteria</taxon>
        <taxon>Pseudomonadati</taxon>
        <taxon>Bacteroidota</taxon>
        <taxon>Flavobacteriia</taxon>
        <taxon>Flavobacteriales</taxon>
        <taxon>Flavobacteriaceae</taxon>
        <taxon>Flavobacterium</taxon>
    </lineage>
</organism>
<dbReference type="PATRIC" id="fig|1341181.4.peg.1332"/>